<reference evidence="1 2" key="1">
    <citation type="submission" date="2016-10" db="EMBL/GenBank/DDBJ databases">
        <authorList>
            <person name="de Groot N.N."/>
        </authorList>
    </citation>
    <scope>NUCLEOTIDE SEQUENCE [LARGE SCALE GENOMIC DNA]</scope>
    <source>
        <strain evidence="1 2">CGMCC 1.10457</strain>
    </source>
</reference>
<dbReference type="STRING" id="767519.SAMN05216559_2376"/>
<evidence type="ECO:0008006" key="3">
    <source>
        <dbReference type="Google" id="ProtNLM"/>
    </source>
</evidence>
<protein>
    <recommendedName>
        <fullName evidence="3">Tat (Twin-arginine translocation) pathway signal sequence</fullName>
    </recommendedName>
</protein>
<dbReference type="PROSITE" id="PS51318">
    <property type="entry name" value="TAT"/>
    <property type="match status" value="1"/>
</dbReference>
<proteinExistence type="predicted"/>
<name>A0A1I6LAV2_9EURY</name>
<dbReference type="OrthoDB" id="320255at2157"/>
<dbReference type="Proteomes" id="UP000199062">
    <property type="component" value="Unassembled WGS sequence"/>
</dbReference>
<evidence type="ECO:0000313" key="1">
    <source>
        <dbReference type="EMBL" id="SFS00554.1"/>
    </source>
</evidence>
<dbReference type="EMBL" id="FOZK01000002">
    <property type="protein sequence ID" value="SFS00554.1"/>
    <property type="molecule type" value="Genomic_DNA"/>
</dbReference>
<accession>A0A1I6LAV2</accession>
<organism evidence="1 2">
    <name type="scientific">Halomicrobium zhouii</name>
    <dbReference type="NCBI Taxonomy" id="767519"/>
    <lineage>
        <taxon>Archaea</taxon>
        <taxon>Methanobacteriati</taxon>
        <taxon>Methanobacteriota</taxon>
        <taxon>Stenosarchaea group</taxon>
        <taxon>Halobacteria</taxon>
        <taxon>Halobacteriales</taxon>
        <taxon>Haloarculaceae</taxon>
        <taxon>Halomicrobium</taxon>
    </lineage>
</organism>
<gene>
    <name evidence="1" type="ORF">SAMN05216559_2376</name>
</gene>
<dbReference type="AlphaFoldDB" id="A0A1I6LAV2"/>
<sequence>MTGSESSATRRRFLAASAAAAAVGLAGCGSDDQTRYGWNDVETPTRKGLTDAAMTTDGPYAVGESGLVLTRRGDEWQTVVQNGPDGSNNGLSGVDVTDDGRKLWICGSSGALGRYDVVAGELTDFTAPRQKTSSWTDVAVDGSGGSEQVYVVNSSGELLPGRWGGQRMNWAEVTKPTGGESAAAVDTAAGVVYVTDTGGGVYRHDENSGDGWTAAGVRGVDASLRDVAAVDGDLVDVAADDGSIYVYNGYNWLQLRAGEHPLHAVDRDRHRGLAVGNDGSAHAIQENNWQTESTPTTKTLQGCALGNESHSDVAVGNDGTILERFG</sequence>
<dbReference type="SUPFAM" id="SSF101898">
    <property type="entry name" value="NHL repeat"/>
    <property type="match status" value="1"/>
</dbReference>
<dbReference type="InterPro" id="IPR006311">
    <property type="entry name" value="TAT_signal"/>
</dbReference>
<keyword evidence="2" id="KW-1185">Reference proteome</keyword>
<evidence type="ECO:0000313" key="2">
    <source>
        <dbReference type="Proteomes" id="UP000199062"/>
    </source>
</evidence>
<dbReference type="RefSeq" id="WP_089816725.1">
    <property type="nucleotide sequence ID" value="NZ_FOZK01000002.1"/>
</dbReference>